<name>A0ABS5XPR2_9GAMM</name>
<dbReference type="InterPro" id="IPR050643">
    <property type="entry name" value="Periplasmic_pilus_chap"/>
</dbReference>
<dbReference type="InterPro" id="IPR016148">
    <property type="entry name" value="Pili_assmbl_chaperone_C"/>
</dbReference>
<dbReference type="RefSeq" id="WP_215381027.1">
    <property type="nucleotide sequence ID" value="NZ_JAGTIS010000024.1"/>
</dbReference>
<evidence type="ECO:0000313" key="10">
    <source>
        <dbReference type="Proteomes" id="UP001519667"/>
    </source>
</evidence>
<dbReference type="InterPro" id="IPR013783">
    <property type="entry name" value="Ig-like_fold"/>
</dbReference>
<evidence type="ECO:0000256" key="3">
    <source>
        <dbReference type="ARBA" id="ARBA00022729"/>
    </source>
</evidence>
<dbReference type="InterPro" id="IPR016147">
    <property type="entry name" value="Pili_assmbl_chaperone_N"/>
</dbReference>
<evidence type="ECO:0000259" key="7">
    <source>
        <dbReference type="Pfam" id="PF00345"/>
    </source>
</evidence>
<evidence type="ECO:0000256" key="1">
    <source>
        <dbReference type="ARBA" id="ARBA00004418"/>
    </source>
</evidence>
<keyword evidence="4" id="KW-0574">Periplasm</keyword>
<dbReference type="Pfam" id="PF02753">
    <property type="entry name" value="PapD_C"/>
    <property type="match status" value="1"/>
</dbReference>
<protein>
    <submittedName>
        <fullName evidence="9">Molecular chaperone</fullName>
    </submittedName>
</protein>
<dbReference type="Pfam" id="PF00345">
    <property type="entry name" value="PapD_N"/>
    <property type="match status" value="1"/>
</dbReference>
<feature type="domain" description="Pili assembly chaperone C-terminal" evidence="8">
    <location>
        <begin position="164"/>
        <end position="227"/>
    </location>
</feature>
<sequence length="250" mass="26736">MLRRTISACLGALSLVLASQVSAGVSLNSTRIIFNGSDKEASITVRNGGQQALIQSWIDNADATDTPAPFAVTPPLARILANEQQLLRLLYEGSGMPTDRESVVWLNVQEIPQAVHGQNTLQLAVRQRIKVFFRPTGLAGDARLAPEELQWKLELRGGKSVLKVRNPSRYHVSMADVTLGSANSSEVAVDSTMVAPGEEKEFSVKQPASSSGVELKFSSINDYGAQVPYAAKLSAGNSVGATATRSNRDS</sequence>
<feature type="domain" description="Pili assembly chaperone N-terminal" evidence="7">
    <location>
        <begin position="24"/>
        <end position="138"/>
    </location>
</feature>
<dbReference type="InterPro" id="IPR036316">
    <property type="entry name" value="Pili_assmbl_chap_C_dom_sf"/>
</dbReference>
<evidence type="ECO:0000259" key="8">
    <source>
        <dbReference type="Pfam" id="PF02753"/>
    </source>
</evidence>
<evidence type="ECO:0000313" key="9">
    <source>
        <dbReference type="EMBL" id="MBT8769298.1"/>
    </source>
</evidence>
<reference evidence="9 10" key="1">
    <citation type="submission" date="2021-04" db="EMBL/GenBank/DDBJ databases">
        <title>Pseudomonas boanensis sp. nov., a bacterium isolated from river water used for household purposes in Boane District, Mozambique.</title>
        <authorList>
            <person name="Nicklasson M."/>
            <person name="Martin-Rodriguez A.J."/>
            <person name="Thorell K."/>
            <person name="Neves L."/>
            <person name="Mussagy A."/>
            <person name="Rydberg H.A."/>
            <person name="Hernroth B."/>
            <person name="Svensson-Stadler L."/>
            <person name="Sjoling A."/>
        </authorList>
    </citation>
    <scope>NUCLEOTIDE SEQUENCE [LARGE SCALE GENOMIC DNA]</scope>
    <source>
        <strain evidence="9 10">DB1</strain>
    </source>
</reference>
<dbReference type="PANTHER" id="PTHR30251">
    <property type="entry name" value="PILUS ASSEMBLY CHAPERONE"/>
    <property type="match status" value="1"/>
</dbReference>
<keyword evidence="10" id="KW-1185">Reference proteome</keyword>
<dbReference type="SUPFAM" id="SSF49584">
    <property type="entry name" value="Periplasmic chaperone C-domain"/>
    <property type="match status" value="1"/>
</dbReference>
<keyword evidence="3 6" id="KW-0732">Signal</keyword>
<gene>
    <name evidence="9" type="ORF">J7302_24630</name>
</gene>
<evidence type="ECO:0000256" key="2">
    <source>
        <dbReference type="ARBA" id="ARBA00007399"/>
    </source>
</evidence>
<evidence type="ECO:0000256" key="4">
    <source>
        <dbReference type="ARBA" id="ARBA00022764"/>
    </source>
</evidence>
<organism evidence="9 10">
    <name type="scientific">Metapseudomonas boanensis</name>
    <dbReference type="NCBI Taxonomy" id="2822138"/>
    <lineage>
        <taxon>Bacteria</taxon>
        <taxon>Pseudomonadati</taxon>
        <taxon>Pseudomonadota</taxon>
        <taxon>Gammaproteobacteria</taxon>
        <taxon>Pseudomonadales</taxon>
        <taxon>Pseudomonadaceae</taxon>
        <taxon>Metapseudomonas</taxon>
    </lineage>
</organism>
<keyword evidence="5" id="KW-0143">Chaperone</keyword>
<feature type="signal peptide" evidence="6">
    <location>
        <begin position="1"/>
        <end position="23"/>
    </location>
</feature>
<dbReference type="Proteomes" id="UP001519667">
    <property type="component" value="Unassembled WGS sequence"/>
</dbReference>
<comment type="similarity">
    <text evidence="2">Belongs to the periplasmic pilus chaperone family.</text>
</comment>
<dbReference type="InterPro" id="IPR001829">
    <property type="entry name" value="Pili_assmbl_chaperone_bac"/>
</dbReference>
<evidence type="ECO:0000256" key="6">
    <source>
        <dbReference type="SAM" id="SignalP"/>
    </source>
</evidence>
<dbReference type="SUPFAM" id="SSF49354">
    <property type="entry name" value="PapD-like"/>
    <property type="match status" value="1"/>
</dbReference>
<dbReference type="InterPro" id="IPR008962">
    <property type="entry name" value="PapD-like_sf"/>
</dbReference>
<dbReference type="Gene3D" id="2.60.40.10">
    <property type="entry name" value="Immunoglobulins"/>
    <property type="match status" value="2"/>
</dbReference>
<dbReference type="PANTHER" id="PTHR30251:SF2">
    <property type="entry name" value="FIMBRIAL CHAPERONE YADV-RELATED"/>
    <property type="match status" value="1"/>
</dbReference>
<proteinExistence type="inferred from homology"/>
<feature type="chain" id="PRO_5046307814" evidence="6">
    <location>
        <begin position="24"/>
        <end position="250"/>
    </location>
</feature>
<dbReference type="EMBL" id="JAGTIS010000024">
    <property type="protein sequence ID" value="MBT8769298.1"/>
    <property type="molecule type" value="Genomic_DNA"/>
</dbReference>
<comment type="subcellular location">
    <subcellularLocation>
        <location evidence="1">Periplasm</location>
    </subcellularLocation>
</comment>
<accession>A0ABS5XPR2</accession>
<evidence type="ECO:0000256" key="5">
    <source>
        <dbReference type="ARBA" id="ARBA00023186"/>
    </source>
</evidence>
<dbReference type="PRINTS" id="PR00969">
    <property type="entry name" value="CHAPERONPILI"/>
</dbReference>
<comment type="caution">
    <text evidence="9">The sequence shown here is derived from an EMBL/GenBank/DDBJ whole genome shotgun (WGS) entry which is preliminary data.</text>
</comment>